<evidence type="ECO:0000313" key="1">
    <source>
        <dbReference type="EMBL" id="SJZ67322.1"/>
    </source>
</evidence>
<dbReference type="Proteomes" id="UP000191153">
    <property type="component" value="Unassembled WGS sequence"/>
</dbReference>
<gene>
    <name evidence="1" type="ORF">SAMN02745174_01263</name>
</gene>
<proteinExistence type="predicted"/>
<keyword evidence="2" id="KW-1185">Reference proteome</keyword>
<name>A0A1T4MK08_9FUSO</name>
<sequence length="114" mass="13710">MNLWSYLGLNKKIHKILHMYKIENSSTEDIGEDFTDSTLEEIKENTSQIQYLYISLSKIYEDLLNEYPDLNETFLKENIQEPLLYLELNLLKETDIINGYYYDKSKIERIFKIK</sequence>
<dbReference type="EMBL" id="FUWX01000008">
    <property type="protein sequence ID" value="SJZ67322.1"/>
    <property type="molecule type" value="Genomic_DNA"/>
</dbReference>
<dbReference type="AlphaFoldDB" id="A0A1T4MK08"/>
<dbReference type="STRING" id="180163.SAMN02745174_01263"/>
<reference evidence="1 2" key="1">
    <citation type="submission" date="2017-02" db="EMBL/GenBank/DDBJ databases">
        <authorList>
            <person name="Peterson S.W."/>
        </authorList>
    </citation>
    <scope>NUCLEOTIDE SEQUENCE [LARGE SCALE GENOMIC DNA]</scope>
    <source>
        <strain evidence="1 2">ATCC 700028</strain>
    </source>
</reference>
<accession>A0A1T4MK08</accession>
<organism evidence="1 2">
    <name type="scientific">Cetobacterium ceti</name>
    <dbReference type="NCBI Taxonomy" id="180163"/>
    <lineage>
        <taxon>Bacteria</taxon>
        <taxon>Fusobacteriati</taxon>
        <taxon>Fusobacteriota</taxon>
        <taxon>Fusobacteriia</taxon>
        <taxon>Fusobacteriales</taxon>
        <taxon>Fusobacteriaceae</taxon>
        <taxon>Cetobacterium</taxon>
    </lineage>
</organism>
<evidence type="ECO:0000313" key="2">
    <source>
        <dbReference type="Proteomes" id="UP000191153"/>
    </source>
</evidence>
<protein>
    <submittedName>
        <fullName evidence="1">Uncharacterized protein</fullName>
    </submittedName>
</protein>